<dbReference type="AlphaFoldDB" id="A0A9X2W1F7"/>
<dbReference type="Proteomes" id="UP001142648">
    <property type="component" value="Unassembled WGS sequence"/>
</dbReference>
<evidence type="ECO:0000256" key="1">
    <source>
        <dbReference type="SAM" id="MobiDB-lite"/>
    </source>
</evidence>
<dbReference type="SUPFAM" id="SSF56925">
    <property type="entry name" value="OMPA-like"/>
    <property type="match status" value="1"/>
</dbReference>
<proteinExistence type="predicted"/>
<dbReference type="EMBL" id="JAOAMV010000002">
    <property type="protein sequence ID" value="MCT2558474.1"/>
    <property type="molecule type" value="Genomic_DNA"/>
</dbReference>
<organism evidence="2 3">
    <name type="scientific">Tsuneonella litorea</name>
    <dbReference type="NCBI Taxonomy" id="2976475"/>
    <lineage>
        <taxon>Bacteria</taxon>
        <taxon>Pseudomonadati</taxon>
        <taxon>Pseudomonadota</taxon>
        <taxon>Alphaproteobacteria</taxon>
        <taxon>Sphingomonadales</taxon>
        <taxon>Erythrobacteraceae</taxon>
        <taxon>Tsuneonella</taxon>
    </lineage>
</organism>
<gene>
    <name evidence="2" type="ORF">N0B51_05725</name>
</gene>
<accession>A0A9X2W1F7</accession>
<feature type="compositionally biased region" description="Pro residues" evidence="1">
    <location>
        <begin position="31"/>
        <end position="43"/>
    </location>
</feature>
<protein>
    <submittedName>
        <fullName evidence="2">Uncharacterized protein</fullName>
    </submittedName>
</protein>
<comment type="caution">
    <text evidence="2">The sequence shown here is derived from an EMBL/GenBank/DDBJ whole genome shotgun (WGS) entry which is preliminary data.</text>
</comment>
<reference evidence="2" key="1">
    <citation type="submission" date="2022-09" db="EMBL/GenBank/DDBJ databases">
        <title>The genome sequence of Tsuneonella sp. YG55.</title>
        <authorList>
            <person name="Liu Y."/>
        </authorList>
    </citation>
    <scope>NUCLEOTIDE SEQUENCE</scope>
    <source>
        <strain evidence="2">YG55</strain>
    </source>
</reference>
<dbReference type="RefSeq" id="WP_259961290.1">
    <property type="nucleotide sequence ID" value="NZ_JAOAMV010000002.1"/>
</dbReference>
<name>A0A9X2W1F7_9SPHN</name>
<evidence type="ECO:0000313" key="2">
    <source>
        <dbReference type="EMBL" id="MCT2558474.1"/>
    </source>
</evidence>
<sequence>MPVFASLACAAGCGGGDGASPAPALSASSPAPAPGPSAPPPSSPSFNTVPFALGQPAGFTYAVLGYRVAGKAGPFENIPDPSTIDPTVPLGLTYSGSGLFRLSVGGLGEGSLVPNGGGGIASADGRTTQFGFNALGGAGSIGEALDLDARPLASTAWGYLSITARPSSLYYADDYPFLYGVPTASMAVPTTGFADFRTCCDTTYSAIRVDYASGGMTATRLGDNITFIDVALGIDRSTFSGRFASKDGEGTVEGRFTGSDGRELMMRMIVPGKAAYLVPMRKID</sequence>
<evidence type="ECO:0000313" key="3">
    <source>
        <dbReference type="Proteomes" id="UP001142648"/>
    </source>
</evidence>
<feature type="compositionally biased region" description="Low complexity" evidence="1">
    <location>
        <begin position="19"/>
        <end position="30"/>
    </location>
</feature>
<dbReference type="InterPro" id="IPR011250">
    <property type="entry name" value="OMP/PagP_B-barrel"/>
</dbReference>
<feature type="region of interest" description="Disordered" evidence="1">
    <location>
        <begin position="19"/>
        <end position="49"/>
    </location>
</feature>
<keyword evidence="3" id="KW-1185">Reference proteome</keyword>